<evidence type="ECO:0000313" key="2">
    <source>
        <dbReference type="Proteomes" id="UP000559864"/>
    </source>
</evidence>
<name>A0A7X0ZDS6_9LIST</name>
<gene>
    <name evidence="1" type="ORF">HCB49_11495</name>
</gene>
<organism evidence="1 2">
    <name type="scientific">Listeria cossartiae subsp. cayugensis</name>
    <dbReference type="NCBI Taxonomy" id="2713505"/>
    <lineage>
        <taxon>Bacteria</taxon>
        <taxon>Bacillati</taxon>
        <taxon>Bacillota</taxon>
        <taxon>Bacilli</taxon>
        <taxon>Bacillales</taxon>
        <taxon>Listeriaceae</taxon>
        <taxon>Listeria</taxon>
        <taxon>Listeria cossartiae</taxon>
    </lineage>
</organism>
<reference evidence="1 2" key="1">
    <citation type="submission" date="2020-03" db="EMBL/GenBank/DDBJ databases">
        <title>Soil Listeria distribution.</title>
        <authorList>
            <person name="Liao J."/>
            <person name="Wiedmann M."/>
        </authorList>
    </citation>
    <scope>NUCLEOTIDE SEQUENCE [LARGE SCALE GENOMIC DNA]</scope>
    <source>
        <strain evidence="1 2">FSL L7-0123</strain>
    </source>
</reference>
<proteinExistence type="predicted"/>
<sequence length="107" mass="12114">MESAMKIERKLREGNYEEADLLRYLSHNSITVVYNTLHEIAYKKIKTNGIIMKVTEIASSKNEISSKGLGVLTMRIVAIATLNELNLNTFYNSLDEDEKKLAEGVFS</sequence>
<accession>A0A7X0ZDS6</accession>
<protein>
    <submittedName>
        <fullName evidence="1">Uncharacterized protein</fullName>
    </submittedName>
</protein>
<dbReference type="EMBL" id="JAARZC010000003">
    <property type="protein sequence ID" value="MBC2250612.1"/>
    <property type="molecule type" value="Genomic_DNA"/>
</dbReference>
<dbReference type="RefSeq" id="WP_185605014.1">
    <property type="nucleotide sequence ID" value="NZ_JAARZC010000003.1"/>
</dbReference>
<evidence type="ECO:0000313" key="1">
    <source>
        <dbReference type="EMBL" id="MBC2250612.1"/>
    </source>
</evidence>
<comment type="caution">
    <text evidence="1">The sequence shown here is derived from an EMBL/GenBank/DDBJ whole genome shotgun (WGS) entry which is preliminary data.</text>
</comment>
<dbReference type="AlphaFoldDB" id="A0A7X0ZDS6"/>
<dbReference type="Proteomes" id="UP000559864">
    <property type="component" value="Unassembled WGS sequence"/>
</dbReference>